<reference evidence="1" key="1">
    <citation type="submission" date="2017-07" db="EMBL/GenBank/DDBJ databases">
        <title>Genome sequencing of BoNT-producing clostridia.</title>
        <authorList>
            <person name="Williamson C."/>
        </authorList>
    </citation>
    <scope>NUCLEOTIDE SEQUENCE</scope>
    <source>
        <strain evidence="1">AM553</strain>
        <plasmid evidence="1">unnamed1</plasmid>
    </source>
</reference>
<sequence>MDLKEDMSAMEVRLIMKKKGWQSNDRLTNMGWGKDENGNLRYGYSIWFERWDWHGVRGNKVCIHNHTSNLTKINKITYLAAIKCLRAWEDFTNSVPTQMADGNLEEDIIQTPFFLKSKRKGKLNPKELATMHDQLMQRND</sequence>
<dbReference type="Proteomes" id="UP000962161">
    <property type="component" value="Plasmid unnamed1"/>
</dbReference>
<dbReference type="AlphaFoldDB" id="A0AAE6LZC9"/>
<evidence type="ECO:0000313" key="1">
    <source>
        <dbReference type="EMBL" id="QDY34548.1"/>
    </source>
</evidence>
<organism evidence="1 2">
    <name type="scientific">Clostridium sporogenes</name>
    <dbReference type="NCBI Taxonomy" id="1509"/>
    <lineage>
        <taxon>Bacteria</taxon>
        <taxon>Bacillati</taxon>
        <taxon>Bacillota</taxon>
        <taxon>Clostridia</taxon>
        <taxon>Eubacteriales</taxon>
        <taxon>Clostridiaceae</taxon>
        <taxon>Clostridium</taxon>
    </lineage>
</organism>
<protein>
    <submittedName>
        <fullName evidence="1">Uncharacterized protein</fullName>
    </submittedName>
</protein>
<proteinExistence type="predicted"/>
<keyword evidence="1" id="KW-0614">Plasmid</keyword>
<evidence type="ECO:0000313" key="2">
    <source>
        <dbReference type="Proteomes" id="UP000962161"/>
    </source>
</evidence>
<geneLocation type="plasmid" evidence="1 2">
    <name>unnamed1</name>
</geneLocation>
<accession>A0AAE6LZC9</accession>
<name>A0AAE6LZC9_CLOSG</name>
<dbReference type="EMBL" id="CP022406">
    <property type="protein sequence ID" value="QDY34548.1"/>
    <property type="molecule type" value="Genomic_DNA"/>
</dbReference>
<dbReference type="RefSeq" id="WP_061329730.1">
    <property type="nucleotide sequence ID" value="NZ_CP022406.1"/>
</dbReference>
<gene>
    <name evidence="1" type="ORF">CGS26_19810</name>
</gene>